<proteinExistence type="predicted"/>
<feature type="non-terminal residue" evidence="2">
    <location>
        <position position="143"/>
    </location>
</feature>
<evidence type="ECO:0000256" key="1">
    <source>
        <dbReference type="SAM" id="Phobius"/>
    </source>
</evidence>
<sequence length="143" mass="17064">MTKDTGLSLSVQLVVIKKTVNHLTKKEKAQNIFIVKKYVQIIKIHLIEDCRQLVLTYKKKKHILYDTKKTTKQIICSRAIYYYFLLISTEKKKKNHEKMLMYVLFFIFLILNIHSDVGNFYNKYIASRLRSDNTHKKKNMFVA</sequence>
<accession>X6L7G0</accession>
<evidence type="ECO:0000313" key="2">
    <source>
        <dbReference type="EMBL" id="ETN97275.1"/>
    </source>
</evidence>
<protein>
    <recommendedName>
        <fullName evidence="4">Transmembrane protein</fullName>
    </recommendedName>
</protein>
<dbReference type="EMBL" id="ASPP01050231">
    <property type="protein sequence ID" value="ETN97275.1"/>
    <property type="molecule type" value="Genomic_DNA"/>
</dbReference>
<feature type="transmembrane region" description="Helical" evidence="1">
    <location>
        <begin position="99"/>
        <end position="115"/>
    </location>
</feature>
<dbReference type="Proteomes" id="UP000023152">
    <property type="component" value="Unassembled WGS sequence"/>
</dbReference>
<name>X6L7G0_RETFI</name>
<keyword evidence="1" id="KW-1133">Transmembrane helix</keyword>
<reference evidence="2 3" key="1">
    <citation type="journal article" date="2013" name="Curr. Biol.">
        <title>The Genome of the Foraminiferan Reticulomyxa filosa.</title>
        <authorList>
            <person name="Glockner G."/>
            <person name="Hulsmann N."/>
            <person name="Schleicher M."/>
            <person name="Noegel A.A."/>
            <person name="Eichinger L."/>
            <person name="Gallinger C."/>
            <person name="Pawlowski J."/>
            <person name="Sierra R."/>
            <person name="Euteneuer U."/>
            <person name="Pillet L."/>
            <person name="Moustafa A."/>
            <person name="Platzer M."/>
            <person name="Groth M."/>
            <person name="Szafranski K."/>
            <person name="Schliwa M."/>
        </authorList>
    </citation>
    <scope>NUCLEOTIDE SEQUENCE [LARGE SCALE GENOMIC DNA]</scope>
</reference>
<evidence type="ECO:0000313" key="3">
    <source>
        <dbReference type="Proteomes" id="UP000023152"/>
    </source>
</evidence>
<gene>
    <name evidence="2" type="ORF">RFI_40256</name>
</gene>
<comment type="caution">
    <text evidence="2">The sequence shown here is derived from an EMBL/GenBank/DDBJ whole genome shotgun (WGS) entry which is preliminary data.</text>
</comment>
<keyword evidence="3" id="KW-1185">Reference proteome</keyword>
<keyword evidence="1" id="KW-0812">Transmembrane</keyword>
<keyword evidence="1" id="KW-0472">Membrane</keyword>
<organism evidence="2 3">
    <name type="scientific">Reticulomyxa filosa</name>
    <dbReference type="NCBI Taxonomy" id="46433"/>
    <lineage>
        <taxon>Eukaryota</taxon>
        <taxon>Sar</taxon>
        <taxon>Rhizaria</taxon>
        <taxon>Retaria</taxon>
        <taxon>Foraminifera</taxon>
        <taxon>Monothalamids</taxon>
        <taxon>Reticulomyxidae</taxon>
        <taxon>Reticulomyxa</taxon>
    </lineage>
</organism>
<evidence type="ECO:0008006" key="4">
    <source>
        <dbReference type="Google" id="ProtNLM"/>
    </source>
</evidence>
<dbReference type="AlphaFoldDB" id="X6L7G0"/>